<evidence type="ECO:0000313" key="1">
    <source>
        <dbReference type="EMBL" id="CAG6472347.1"/>
    </source>
</evidence>
<name>A0A8D8FGZ8_CULPI</name>
<dbReference type="EMBL" id="HBUE01070309">
    <property type="protein sequence ID" value="CAG6472347.1"/>
    <property type="molecule type" value="Transcribed_RNA"/>
</dbReference>
<proteinExistence type="predicted"/>
<dbReference type="AlphaFoldDB" id="A0A8D8FGZ8"/>
<protein>
    <submittedName>
        <fullName evidence="1">(northern house mosquito) hypothetical protein</fullName>
    </submittedName>
</protein>
<dbReference type="EMBL" id="HBUE01247582">
    <property type="protein sequence ID" value="CAG6552627.1"/>
    <property type="molecule type" value="Transcribed_RNA"/>
</dbReference>
<reference evidence="1" key="1">
    <citation type="submission" date="2021-05" db="EMBL/GenBank/DDBJ databases">
        <authorList>
            <person name="Alioto T."/>
            <person name="Alioto T."/>
            <person name="Gomez Garrido J."/>
        </authorList>
    </citation>
    <scope>NUCLEOTIDE SEQUENCE</scope>
</reference>
<sequence length="312" mass="34830">MTVSTRSPFLLLLLAPNFVVDPPQHLLIFLCSPKVVWGTSLGQSPFGYTAHVCQLTRHLLLCQWNSNYALSGALFRRTPALDRIRPFVGLYRLEELIVQVELNGRWILSNAIQNLVLHVAFDVALLSQSLVVGHRRRNKLTLFRECLLHLSDVVEFRRAVADVELDHGFGPGTVTNQMPPQKLLAVDVTEAHVPVLDATIRPEVNRLPPRKRIHRVMVVALVVAGVHRTDGFTFRTKVNQSIVQVGVPLELPKVIVGPAEAPTHQQTPRSKVLPDSLLAHVQIGTAKVAQVNRIEMGQWPVWIAAWIQHASV</sequence>
<organism evidence="1">
    <name type="scientific">Culex pipiens</name>
    <name type="common">House mosquito</name>
    <dbReference type="NCBI Taxonomy" id="7175"/>
    <lineage>
        <taxon>Eukaryota</taxon>
        <taxon>Metazoa</taxon>
        <taxon>Ecdysozoa</taxon>
        <taxon>Arthropoda</taxon>
        <taxon>Hexapoda</taxon>
        <taxon>Insecta</taxon>
        <taxon>Pterygota</taxon>
        <taxon>Neoptera</taxon>
        <taxon>Endopterygota</taxon>
        <taxon>Diptera</taxon>
        <taxon>Nematocera</taxon>
        <taxon>Culicoidea</taxon>
        <taxon>Culicidae</taxon>
        <taxon>Culicinae</taxon>
        <taxon>Culicini</taxon>
        <taxon>Culex</taxon>
        <taxon>Culex</taxon>
    </lineage>
</organism>
<dbReference type="EMBL" id="HBUE01354766">
    <property type="protein sequence ID" value="CAG6604962.1"/>
    <property type="molecule type" value="Transcribed_RNA"/>
</dbReference>
<accession>A0A8D8FGZ8</accession>